<dbReference type="Proteomes" id="UP000266693">
    <property type="component" value="Unassembled WGS sequence"/>
</dbReference>
<feature type="region of interest" description="Disordered" evidence="1">
    <location>
        <begin position="79"/>
        <end position="116"/>
    </location>
</feature>
<dbReference type="AlphaFoldDB" id="A0A396RLH9"/>
<protein>
    <submittedName>
        <fullName evidence="2">Uncharacterized protein</fullName>
    </submittedName>
</protein>
<feature type="compositionally biased region" description="Polar residues" evidence="1">
    <location>
        <begin position="97"/>
        <end position="108"/>
    </location>
</feature>
<organism evidence="2 3">
    <name type="scientific">Sphingomonas gilva</name>
    <dbReference type="NCBI Taxonomy" id="2305907"/>
    <lineage>
        <taxon>Bacteria</taxon>
        <taxon>Pseudomonadati</taxon>
        <taxon>Pseudomonadota</taxon>
        <taxon>Alphaproteobacteria</taxon>
        <taxon>Sphingomonadales</taxon>
        <taxon>Sphingomonadaceae</taxon>
        <taxon>Sphingomonas</taxon>
    </lineage>
</organism>
<comment type="caution">
    <text evidence="2">The sequence shown here is derived from an EMBL/GenBank/DDBJ whole genome shotgun (WGS) entry which is preliminary data.</text>
</comment>
<evidence type="ECO:0000313" key="3">
    <source>
        <dbReference type="Proteomes" id="UP000266693"/>
    </source>
</evidence>
<accession>A0A396RLH9</accession>
<name>A0A396RLH9_9SPHN</name>
<evidence type="ECO:0000313" key="2">
    <source>
        <dbReference type="EMBL" id="RHW17170.1"/>
    </source>
</evidence>
<sequence length="116" mass="12146">MTDARHPAPRIRVGAPGAAIAPITSRLGDIEKVCSAITWLRSHGVSVSSAGDGRWWVSGGFAAPFAGVDLVALARRKGFDGGRDRGDQPALLGVGQRGSNPPLSTTLSGEEHFREE</sequence>
<evidence type="ECO:0000256" key="1">
    <source>
        <dbReference type="SAM" id="MobiDB-lite"/>
    </source>
</evidence>
<dbReference type="RefSeq" id="WP_118864336.1">
    <property type="nucleotide sequence ID" value="NZ_QWLV01000005.1"/>
</dbReference>
<reference evidence="2 3" key="1">
    <citation type="submission" date="2018-08" db="EMBL/GenBank/DDBJ databases">
        <title>The multiple taxonomic identification of Sphingomonas gilva.</title>
        <authorList>
            <person name="Zhu D."/>
            <person name="Zheng S."/>
        </authorList>
    </citation>
    <scope>NUCLEOTIDE SEQUENCE [LARGE SCALE GENOMIC DNA]</scope>
    <source>
        <strain evidence="2 3">ZDH117</strain>
    </source>
</reference>
<proteinExistence type="predicted"/>
<gene>
    <name evidence="2" type="ORF">D1610_11515</name>
</gene>
<keyword evidence="3" id="KW-1185">Reference proteome</keyword>
<dbReference type="EMBL" id="QWLV01000005">
    <property type="protein sequence ID" value="RHW17170.1"/>
    <property type="molecule type" value="Genomic_DNA"/>
</dbReference>